<reference evidence="2 3" key="1">
    <citation type="submission" date="2024-06" db="EMBL/GenBank/DDBJ databases">
        <authorList>
            <person name="Pan Q."/>
            <person name="Wen M."/>
            <person name="Jouanno E."/>
            <person name="Zahm M."/>
            <person name="Klopp C."/>
            <person name="Cabau C."/>
            <person name="Louis A."/>
            <person name="Berthelot C."/>
            <person name="Parey E."/>
            <person name="Roest Crollius H."/>
            <person name="Montfort J."/>
            <person name="Robinson-Rechavi M."/>
            <person name="Bouchez O."/>
            <person name="Lampietro C."/>
            <person name="Lopez Roques C."/>
            <person name="Donnadieu C."/>
            <person name="Postlethwait J."/>
            <person name="Bobe J."/>
            <person name="Verreycken H."/>
            <person name="Guiguen Y."/>
        </authorList>
    </citation>
    <scope>NUCLEOTIDE SEQUENCE [LARGE SCALE GENOMIC DNA]</scope>
    <source>
        <strain evidence="2">Up_M1</strain>
        <tissue evidence="2">Testis</tissue>
    </source>
</reference>
<feature type="compositionally biased region" description="Basic and acidic residues" evidence="1">
    <location>
        <begin position="614"/>
        <end position="628"/>
    </location>
</feature>
<proteinExistence type="predicted"/>
<keyword evidence="3" id="KW-1185">Reference proteome</keyword>
<evidence type="ECO:0008006" key="4">
    <source>
        <dbReference type="Google" id="ProtNLM"/>
    </source>
</evidence>
<dbReference type="InterPro" id="IPR039991">
    <property type="entry name" value="SHOC1"/>
</dbReference>
<evidence type="ECO:0000313" key="3">
    <source>
        <dbReference type="Proteomes" id="UP001557470"/>
    </source>
</evidence>
<dbReference type="Proteomes" id="UP001557470">
    <property type="component" value="Unassembled WGS sequence"/>
</dbReference>
<gene>
    <name evidence="2" type="ORF">UPYG_G00187590</name>
</gene>
<evidence type="ECO:0000256" key="1">
    <source>
        <dbReference type="SAM" id="MobiDB-lite"/>
    </source>
</evidence>
<dbReference type="PANTHER" id="PTHR35668:SF1">
    <property type="entry name" value="PROTEIN SHORTAGE IN CHIASMATA 1 ORTHOLOG"/>
    <property type="match status" value="1"/>
</dbReference>
<sequence length="1510" mass="167820">MNWLALPMPYQLGSRDQYPHTGHPPEVTYRKPWSRGNVISTCRLFISGSVLDDLRTRGQPADCLEKLTQLTEDPLEVIPSSNPSSPLPEREVMWHLRKTSKDKGRRDEFCINSTVEQFSPRHHLEDFFMAEEVLFLDHLPQFKKRMPSLNAKFARLRNLPVSDPLLSSTRSTLLKEAIFSHCAAYEVPVKEETESSKNISNADEVFGKEPLLKEESLMLLVPMDTCTVKSVDGLRLSNLHKLLNVVPELEDQASCLDILTTATRRDALVSADISQYEVLPVDKPPFGMNKDLLDLNLSDHLLLHTQMEMDVPLCLSAKPSLTCLCLAPSQLLAEQISPAPKHYLLSREDQEEMEQTLWRAEKHPPFVLGFLLAEPQKTESDLQFQPLKEAVKLLSIGRDNSFTFDEGMEQSDLGPSSPGLTGLCQSGSWDFTETVISSAQTQSMEPFSSKIEEFTTLSPGQMDSILSESVDDSRKVVNCPRLSSEPSVPLCEIKDESIQRNATPMTVTSNRQKGAIGNAFISSQASVPLPEKEKSVNIFFSAQAGANSQDKEETGKMVVMAQASNLSQEIKRCGYVVYSAEAVSTSPEKRNDVNVSQDTSTSYLEKCHLAVQAQKKEVGLPDQRENASRHSTPRPSVKDSHKALTVSTSQKDLDPLSTFIMLRSQKRISDSVFPQNYISNPVPEVTEKTPQPATTEPQPGLSARSDAHISHAENDLKTLEEAFIQPVPGDRRDSKVIHVQATESQLQAYRELQAFALPCVSRARELGLTNSACGDFGTMNPDQTRYLVKQQEKALGAGQGQDAEALYEQVALLHVLVTVKDLLFRCDLSTAMDYFSKATEACAGKGLEVLVKKLQVIQYLRQRSQEPQPKMMELQEVLSTLVQKKSKIAEKPKVLVITMDTGHARDVVVQSLSQVTGKAVAAVSPGKCRSKVEVENVLDCLQCSWCLVVCTKHIGPDFPWHCFSLLVEYDHTDPSPWDAVCSQRNISHLTFHTSVPNHSEIDCRPLEHSVPFVLFVTESLLNCPQLLQTLESTYNITVLERRPPQSLQMLGGTHRYAVITVDESTAIIIQDVEALCEVGACDRAVMRLSALSLQYSCCWMLLHCQHHSGLNSEGFNNLVLLYSSLVLFGLKSEDLDVKVLMLSEVGAIAKWTCQIAFHTLMSSERPPITYLDKGWLSVLPTEEESCLLVFPSVTPLVAQLMLRRSPSLAWLLGASLPQLEELLPEVPVKVLKLFSDVTSLYRLTSSPESHTELSHQKVHSSPTAFWATGEDQPLTHHRPHTQPGPHTHHHPELLPSNSFFTGSPHAYVEGCALAMEDSSDHQLNLRSPFTSQLVPSQPDWSLDQWGAEDHSDMVDWNRGLDWTGRATQGPFSSATDWASENPFLSGLSPSFSYNSQRLVNSNYQVCSGPPVGYSESQQHPGSPYTSLASHQGTLLWASSNSGSPYNNNWSRGDSSVSTGYGTSYRTGMERKRRAEATVMPGTVLTPLKRAKLTYEKVPGRSDGQTRLKFF</sequence>
<accession>A0ABD0XH78</accession>
<protein>
    <recommendedName>
        <fullName evidence="4">Protein shortage in chiasmata 1 ortholog</fullName>
    </recommendedName>
</protein>
<comment type="caution">
    <text evidence="2">The sequence shown here is derived from an EMBL/GenBank/DDBJ whole genome shotgun (WGS) entry which is preliminary data.</text>
</comment>
<feature type="region of interest" description="Disordered" evidence="1">
    <location>
        <begin position="614"/>
        <end position="646"/>
    </location>
</feature>
<feature type="region of interest" description="Disordered" evidence="1">
    <location>
        <begin position="1446"/>
        <end position="1465"/>
    </location>
</feature>
<name>A0ABD0XH78_UMBPY</name>
<organism evidence="2 3">
    <name type="scientific">Umbra pygmaea</name>
    <name type="common">Eastern mudminnow</name>
    <dbReference type="NCBI Taxonomy" id="75934"/>
    <lineage>
        <taxon>Eukaryota</taxon>
        <taxon>Metazoa</taxon>
        <taxon>Chordata</taxon>
        <taxon>Craniata</taxon>
        <taxon>Vertebrata</taxon>
        <taxon>Euteleostomi</taxon>
        <taxon>Actinopterygii</taxon>
        <taxon>Neopterygii</taxon>
        <taxon>Teleostei</taxon>
        <taxon>Protacanthopterygii</taxon>
        <taxon>Esociformes</taxon>
        <taxon>Umbridae</taxon>
        <taxon>Umbra</taxon>
    </lineage>
</organism>
<feature type="compositionally biased region" description="Polar residues" evidence="1">
    <location>
        <begin position="688"/>
        <end position="697"/>
    </location>
</feature>
<evidence type="ECO:0000313" key="2">
    <source>
        <dbReference type="EMBL" id="KAL0979638.1"/>
    </source>
</evidence>
<dbReference type="EMBL" id="JAGEUA010000005">
    <property type="protein sequence ID" value="KAL0979638.1"/>
    <property type="molecule type" value="Genomic_DNA"/>
</dbReference>
<feature type="region of interest" description="Disordered" evidence="1">
    <location>
        <begin position="1267"/>
        <end position="1295"/>
    </location>
</feature>
<dbReference type="Pfam" id="PF17825">
    <property type="entry name" value="DUF5587"/>
    <property type="match status" value="2"/>
</dbReference>
<dbReference type="PANTHER" id="PTHR35668">
    <property type="entry name" value="PROTEIN SHORTAGE IN CHIASMATA 1 ORTHOLOG"/>
    <property type="match status" value="1"/>
</dbReference>
<feature type="region of interest" description="Disordered" evidence="1">
    <location>
        <begin position="681"/>
        <end position="707"/>
    </location>
</feature>